<proteinExistence type="predicted"/>
<sequence>MKKRFQSGYVDLFITILASAVFIASFVITFLNDNETIKETQIPLTSIISNPTTTPSSAPTVTPTIVATFIPTTKPTIKSTAVPIIINIPPNAGYSRQSVKTDAGIFTVSIISADISSTRVIVDTASTSDCNSNCPVLSLSDYVSRNNGFAGINGTYFCPKDYPSCVGKENSFDLLVMNKDKYYFNSGNNVYSTNPVVGFRSGSVNFVTAGSQWGRDTSLTGVLMNYPLLVFNGNVTFGGDGDPKTGSKGSRSFVANRGNVVYIGVVHSATVAESARVMKTLGMDNALNLDNGGSTALWFGGYKVGPGRQIPNAIIFVR</sequence>
<keyword evidence="1" id="KW-0812">Transmembrane</keyword>
<gene>
    <name evidence="3" type="ORF">UR38_C0003G0174</name>
</gene>
<evidence type="ECO:0000313" key="3">
    <source>
        <dbReference type="EMBL" id="KKP47769.1"/>
    </source>
</evidence>
<dbReference type="EMBL" id="LBOZ01000003">
    <property type="protein sequence ID" value="KKP47769.1"/>
    <property type="molecule type" value="Genomic_DNA"/>
</dbReference>
<feature type="domain" description="Phosphodiester glycosidase" evidence="2">
    <location>
        <begin position="151"/>
        <end position="316"/>
    </location>
</feature>
<feature type="transmembrane region" description="Helical" evidence="1">
    <location>
        <begin position="12"/>
        <end position="31"/>
    </location>
</feature>
<protein>
    <submittedName>
        <fullName evidence="3">Cohesin domain protein</fullName>
    </submittedName>
</protein>
<dbReference type="AlphaFoldDB" id="A0A0F9ZU34"/>
<reference evidence="3 4" key="1">
    <citation type="journal article" date="2015" name="Nature">
        <title>rRNA introns, odd ribosomes, and small enigmatic genomes across a large radiation of phyla.</title>
        <authorList>
            <person name="Brown C.T."/>
            <person name="Hug L.A."/>
            <person name="Thomas B.C."/>
            <person name="Sharon I."/>
            <person name="Castelle C.J."/>
            <person name="Singh A."/>
            <person name="Wilkins M.J."/>
            <person name="Williams K.H."/>
            <person name="Banfield J.F."/>
        </authorList>
    </citation>
    <scope>NUCLEOTIDE SEQUENCE [LARGE SCALE GENOMIC DNA]</scope>
</reference>
<dbReference type="Pfam" id="PF09992">
    <property type="entry name" value="NAGPA"/>
    <property type="match status" value="1"/>
</dbReference>
<accession>A0A0F9ZU34</accession>
<keyword evidence="1" id="KW-1133">Transmembrane helix</keyword>
<evidence type="ECO:0000259" key="2">
    <source>
        <dbReference type="Pfam" id="PF09992"/>
    </source>
</evidence>
<dbReference type="InterPro" id="IPR018711">
    <property type="entry name" value="NAGPA"/>
</dbReference>
<name>A0A0F9ZU34_9BACT</name>
<evidence type="ECO:0000256" key="1">
    <source>
        <dbReference type="SAM" id="Phobius"/>
    </source>
</evidence>
<organism evidence="3 4">
    <name type="scientific">Candidatus Woesebacteria bacterium GW2011_GWA2_33_28</name>
    <dbReference type="NCBI Taxonomy" id="1618561"/>
    <lineage>
        <taxon>Bacteria</taxon>
        <taxon>Candidatus Woeseibacteriota</taxon>
    </lineage>
</organism>
<keyword evidence="1" id="KW-0472">Membrane</keyword>
<evidence type="ECO:0000313" key="4">
    <source>
        <dbReference type="Proteomes" id="UP000033995"/>
    </source>
</evidence>
<comment type="caution">
    <text evidence="3">The sequence shown here is derived from an EMBL/GenBank/DDBJ whole genome shotgun (WGS) entry which is preliminary data.</text>
</comment>
<dbReference type="Proteomes" id="UP000033995">
    <property type="component" value="Unassembled WGS sequence"/>
</dbReference>